<reference evidence="1" key="1">
    <citation type="submission" date="2019-03" db="EMBL/GenBank/DDBJ databases">
        <title>Single cell metagenomics reveals metabolic interactions within the superorganism composed of flagellate Streblomastix strix and complex community of Bacteroidetes bacteria on its surface.</title>
        <authorList>
            <person name="Treitli S.C."/>
            <person name="Kolisko M."/>
            <person name="Husnik F."/>
            <person name="Keeling P."/>
            <person name="Hampl V."/>
        </authorList>
    </citation>
    <scope>NUCLEOTIDE SEQUENCE</scope>
    <source>
        <strain evidence="1">STM</strain>
    </source>
</reference>
<dbReference type="EMBL" id="SNRY01000476">
    <property type="protein sequence ID" value="KAA6340213.1"/>
    <property type="molecule type" value="Genomic_DNA"/>
</dbReference>
<name>A0A5J4S4F6_9ZZZZ</name>
<gene>
    <name evidence="1" type="ORF">EZS27_011906</name>
</gene>
<dbReference type="SUPFAM" id="SSF53474">
    <property type="entry name" value="alpha/beta-Hydrolases"/>
    <property type="match status" value="1"/>
</dbReference>
<dbReference type="AlphaFoldDB" id="A0A5J4S4F6"/>
<evidence type="ECO:0000313" key="1">
    <source>
        <dbReference type="EMBL" id="KAA6340213.1"/>
    </source>
</evidence>
<accession>A0A5J4S4F6</accession>
<comment type="caution">
    <text evidence="1">The sequence shown here is derived from an EMBL/GenBank/DDBJ whole genome shotgun (WGS) entry which is preliminary data.</text>
</comment>
<proteinExistence type="predicted"/>
<sequence length="497" mass="55736">MKMVLTLVRLTILPLLFMVFFYPCRAQENKASWHGFDRYDFVLNEETYQLIPVNVTPQEGNGVRNPEAKTRRCILVAPKQAAPGNPWSWRGCYWDHAPQAEIELLKRGFHIAYITTDPDETWDIWYKFLVKEYGLSPKPAFIGMSRGGANAYTWGTNHPDKVSAICADNPGLSQTSLMKMDLLAANDVPILNICGSIDPILHNTYAVQNIYHANGGRMSVIIKDGMAHHPHSLKNPHVIADFIEQSYKEKAGTTPSFLPEQYKKTAFYSTKAHYQYAKSEKVWLTQWGPYFTGSYDKYSFSLKGVEGSVSVFVPLQPASGNPWVYRCDQLDSHSVVDLELLAKGFYIVVGPVPYNADGPILGHWNIVYNYLVGKGFSQKPVLAGRGAATGEVYVWAIENPDKVSCIYGENPILRSSLAKVQPINNLAPLAKAGIHIIHACGSLDPNLKTQTNEVKRRYSGKLTVVLDQRRGHYPLEPNDPVKIADLIEQTIYSKIKN</sequence>
<dbReference type="Gene3D" id="3.40.50.1820">
    <property type="entry name" value="alpha/beta hydrolase"/>
    <property type="match status" value="1"/>
</dbReference>
<evidence type="ECO:0008006" key="2">
    <source>
        <dbReference type="Google" id="ProtNLM"/>
    </source>
</evidence>
<protein>
    <recommendedName>
        <fullName evidence="2">Alpha/beta hydrolase</fullName>
    </recommendedName>
</protein>
<organism evidence="1">
    <name type="scientific">termite gut metagenome</name>
    <dbReference type="NCBI Taxonomy" id="433724"/>
    <lineage>
        <taxon>unclassified sequences</taxon>
        <taxon>metagenomes</taxon>
        <taxon>organismal metagenomes</taxon>
    </lineage>
</organism>
<dbReference type="InterPro" id="IPR029058">
    <property type="entry name" value="AB_hydrolase_fold"/>
</dbReference>